<evidence type="ECO:0000256" key="6">
    <source>
        <dbReference type="ARBA" id="ARBA00022801"/>
    </source>
</evidence>
<accession>A0ABW3K3P3</accession>
<sequence length="388" mass="43786">MASNRRTVLIQIGLFIVTFITTTLAGAEWCYMKSLFVGTKSGGVDFNTAYTWNDFLRGMEFSIPFLLILTVHEFGHYFTAMYNKIRASLPYYLPFPPNPILPSIGTLGAVIRIEDRVRSNREHFDIGLAGPLAGFIVALGIVIYGFATLPSAEYIFTIHPEYKQFGLNYADHVYKTEYTQGKTMDFQVGPTLLFTICQSFVTDKARIPNPHEMMHYPLLLAGFIALFFTSMNLLPIGQLDGGHVTYGLFGSRGHKIIASVFFVLLIFYSGLGLIKVTTPVETLLWAVPLLILFYYTCFGALKLLKRDRIMYALIMFAVQLVLSWAFPAVDGYSGWILFGFIVSRFVGIEHPPTEIQEPLDTKRVILGWLTLLIFILCFSPTPLLIEIR</sequence>
<dbReference type="InterPro" id="IPR008915">
    <property type="entry name" value="Peptidase_M50"/>
</dbReference>
<feature type="transmembrane region" description="Helical" evidence="10">
    <location>
        <begin position="216"/>
        <end position="235"/>
    </location>
</feature>
<dbReference type="PANTHER" id="PTHR31412">
    <property type="entry name" value="ZINC METALLOPROTEASE EGY1"/>
    <property type="match status" value="1"/>
</dbReference>
<protein>
    <submittedName>
        <fullName evidence="12">Site-2 protease family protein</fullName>
    </submittedName>
</protein>
<dbReference type="InterPro" id="IPR044838">
    <property type="entry name" value="EGY1-like"/>
</dbReference>
<feature type="transmembrane region" description="Helical" evidence="10">
    <location>
        <begin position="126"/>
        <end position="147"/>
    </location>
</feature>
<dbReference type="EMBL" id="JBHTKA010000007">
    <property type="protein sequence ID" value="MFD1000879.1"/>
    <property type="molecule type" value="Genomic_DNA"/>
</dbReference>
<evidence type="ECO:0000256" key="8">
    <source>
        <dbReference type="ARBA" id="ARBA00022989"/>
    </source>
</evidence>
<comment type="caution">
    <text evidence="12">The sequence shown here is derived from an EMBL/GenBank/DDBJ whole genome shotgun (WGS) entry which is preliminary data.</text>
</comment>
<feature type="transmembrane region" description="Helical" evidence="10">
    <location>
        <begin position="364"/>
        <end position="385"/>
    </location>
</feature>
<evidence type="ECO:0000256" key="5">
    <source>
        <dbReference type="ARBA" id="ARBA00022692"/>
    </source>
</evidence>
<dbReference type="CDD" id="cd06160">
    <property type="entry name" value="S2P-M50_like_2"/>
    <property type="match status" value="1"/>
</dbReference>
<proteinExistence type="inferred from homology"/>
<evidence type="ECO:0000256" key="1">
    <source>
        <dbReference type="ARBA" id="ARBA00001947"/>
    </source>
</evidence>
<dbReference type="GO" id="GO:0008233">
    <property type="term" value="F:peptidase activity"/>
    <property type="evidence" value="ECO:0007669"/>
    <property type="project" value="UniProtKB-KW"/>
</dbReference>
<keyword evidence="5 10" id="KW-0812">Transmembrane</keyword>
<keyword evidence="9 10" id="KW-0472">Membrane</keyword>
<reference evidence="13" key="1">
    <citation type="journal article" date="2019" name="Int. J. Syst. Evol. Microbiol.">
        <title>The Global Catalogue of Microorganisms (GCM) 10K type strain sequencing project: providing services to taxonomists for standard genome sequencing and annotation.</title>
        <authorList>
            <consortium name="The Broad Institute Genomics Platform"/>
            <consortium name="The Broad Institute Genome Sequencing Center for Infectious Disease"/>
            <person name="Wu L."/>
            <person name="Ma J."/>
        </authorList>
    </citation>
    <scope>NUCLEOTIDE SEQUENCE [LARGE SCALE GENOMIC DNA]</scope>
    <source>
        <strain evidence="13">CCUG 58938</strain>
    </source>
</reference>
<feature type="transmembrane region" description="Helical" evidence="10">
    <location>
        <begin position="256"/>
        <end position="276"/>
    </location>
</feature>
<evidence type="ECO:0000259" key="11">
    <source>
        <dbReference type="Pfam" id="PF02163"/>
    </source>
</evidence>
<comment type="subcellular location">
    <subcellularLocation>
        <location evidence="2">Membrane</location>
        <topology evidence="2">Multi-pass membrane protein</topology>
    </subcellularLocation>
</comment>
<feature type="transmembrane region" description="Helical" evidence="10">
    <location>
        <begin position="61"/>
        <end position="80"/>
    </location>
</feature>
<name>A0ABW3K3P3_9BACT</name>
<evidence type="ECO:0000256" key="9">
    <source>
        <dbReference type="ARBA" id="ARBA00023136"/>
    </source>
</evidence>
<dbReference type="RefSeq" id="WP_377580334.1">
    <property type="nucleotide sequence ID" value="NZ_JBHTKA010000007.1"/>
</dbReference>
<evidence type="ECO:0000256" key="4">
    <source>
        <dbReference type="ARBA" id="ARBA00022670"/>
    </source>
</evidence>
<dbReference type="GO" id="GO:0006508">
    <property type="term" value="P:proteolysis"/>
    <property type="evidence" value="ECO:0007669"/>
    <property type="project" value="UniProtKB-KW"/>
</dbReference>
<keyword evidence="6" id="KW-0378">Hydrolase</keyword>
<evidence type="ECO:0000256" key="2">
    <source>
        <dbReference type="ARBA" id="ARBA00004141"/>
    </source>
</evidence>
<keyword evidence="8 10" id="KW-1133">Transmembrane helix</keyword>
<dbReference type="Proteomes" id="UP001597112">
    <property type="component" value="Unassembled WGS sequence"/>
</dbReference>
<comment type="cofactor">
    <cofactor evidence="1">
        <name>Zn(2+)</name>
        <dbReference type="ChEBI" id="CHEBI:29105"/>
    </cofactor>
</comment>
<comment type="similarity">
    <text evidence="3">Belongs to the peptidase M50B family.</text>
</comment>
<dbReference type="PANTHER" id="PTHR31412:SF0">
    <property type="entry name" value="ZINC METALLOPROTEASE EGY1, CHLOROPLASTIC-RELATED"/>
    <property type="match status" value="1"/>
</dbReference>
<evidence type="ECO:0000256" key="7">
    <source>
        <dbReference type="ARBA" id="ARBA00022946"/>
    </source>
</evidence>
<evidence type="ECO:0000313" key="13">
    <source>
        <dbReference type="Proteomes" id="UP001597112"/>
    </source>
</evidence>
<evidence type="ECO:0000256" key="3">
    <source>
        <dbReference type="ARBA" id="ARBA00007931"/>
    </source>
</evidence>
<keyword evidence="7" id="KW-0809">Transit peptide</keyword>
<keyword evidence="4 12" id="KW-0645">Protease</keyword>
<gene>
    <name evidence="12" type="ORF">ACFQ21_16255</name>
</gene>
<feature type="transmembrane region" description="Helical" evidence="10">
    <location>
        <begin position="308"/>
        <end position="326"/>
    </location>
</feature>
<feature type="transmembrane region" description="Helical" evidence="10">
    <location>
        <begin position="282"/>
        <end position="301"/>
    </location>
</feature>
<evidence type="ECO:0000313" key="12">
    <source>
        <dbReference type="EMBL" id="MFD1000879.1"/>
    </source>
</evidence>
<feature type="domain" description="Peptidase M50" evidence="11">
    <location>
        <begin position="61"/>
        <end position="265"/>
    </location>
</feature>
<keyword evidence="13" id="KW-1185">Reference proteome</keyword>
<evidence type="ECO:0000256" key="10">
    <source>
        <dbReference type="SAM" id="Phobius"/>
    </source>
</evidence>
<organism evidence="12 13">
    <name type="scientific">Ohtaekwangia kribbensis</name>
    <dbReference type="NCBI Taxonomy" id="688913"/>
    <lineage>
        <taxon>Bacteria</taxon>
        <taxon>Pseudomonadati</taxon>
        <taxon>Bacteroidota</taxon>
        <taxon>Cytophagia</taxon>
        <taxon>Cytophagales</taxon>
        <taxon>Fulvivirgaceae</taxon>
        <taxon>Ohtaekwangia</taxon>
    </lineage>
</organism>
<dbReference type="Pfam" id="PF02163">
    <property type="entry name" value="Peptidase_M50"/>
    <property type="match status" value="1"/>
</dbReference>